<keyword evidence="5" id="KW-0808">Transferase</keyword>
<dbReference type="InterPro" id="IPR005467">
    <property type="entry name" value="His_kinase_dom"/>
</dbReference>
<dbReference type="Gene3D" id="3.30.450.20">
    <property type="entry name" value="PAS domain"/>
    <property type="match status" value="2"/>
</dbReference>
<dbReference type="InterPro" id="IPR000700">
    <property type="entry name" value="PAS-assoc_C"/>
</dbReference>
<dbReference type="PRINTS" id="PR00344">
    <property type="entry name" value="BCTRLSENSOR"/>
</dbReference>
<dbReference type="InterPro" id="IPR029016">
    <property type="entry name" value="GAF-like_dom_sf"/>
</dbReference>
<dbReference type="Gene3D" id="3.30.450.40">
    <property type="match status" value="1"/>
</dbReference>
<feature type="transmembrane region" description="Helical" evidence="11">
    <location>
        <begin position="153"/>
        <end position="173"/>
    </location>
</feature>
<dbReference type="SMART" id="SM00086">
    <property type="entry name" value="PAC"/>
    <property type="match status" value="2"/>
</dbReference>
<evidence type="ECO:0000259" key="15">
    <source>
        <dbReference type="PROSITE" id="PS50113"/>
    </source>
</evidence>
<dbReference type="CDD" id="cd16922">
    <property type="entry name" value="HATPase_EvgS-ArcB-TorS-like"/>
    <property type="match status" value="1"/>
</dbReference>
<dbReference type="Pfam" id="PF00512">
    <property type="entry name" value="HisKA"/>
    <property type="match status" value="1"/>
</dbReference>
<accession>A0A3S0ZM74</accession>
<evidence type="ECO:0000256" key="11">
    <source>
        <dbReference type="SAM" id="Phobius"/>
    </source>
</evidence>
<evidence type="ECO:0000259" key="12">
    <source>
        <dbReference type="PROSITE" id="PS50109"/>
    </source>
</evidence>
<feature type="domain" description="Response regulatory" evidence="13">
    <location>
        <begin position="1113"/>
        <end position="1231"/>
    </location>
</feature>
<dbReference type="Gene3D" id="3.40.50.2300">
    <property type="match status" value="1"/>
</dbReference>
<gene>
    <name evidence="16" type="ORF">PCC6912_45930</name>
</gene>
<dbReference type="Pfam" id="PF02518">
    <property type="entry name" value="HATPase_c"/>
    <property type="match status" value="1"/>
</dbReference>
<dbReference type="Pfam" id="PF13426">
    <property type="entry name" value="PAS_9"/>
    <property type="match status" value="1"/>
</dbReference>
<dbReference type="Gene3D" id="3.30.565.10">
    <property type="entry name" value="Histidine kinase-like ATPase, C-terminal domain"/>
    <property type="match status" value="1"/>
</dbReference>
<keyword evidence="11" id="KW-1133">Transmembrane helix</keyword>
<dbReference type="SMART" id="SM00388">
    <property type="entry name" value="HisKA"/>
    <property type="match status" value="1"/>
</dbReference>
<dbReference type="PANTHER" id="PTHR43547:SF2">
    <property type="entry name" value="HYBRID SIGNAL TRANSDUCTION HISTIDINE KINASE C"/>
    <property type="match status" value="1"/>
</dbReference>
<feature type="domain" description="Histidine kinase" evidence="12">
    <location>
        <begin position="834"/>
        <end position="1081"/>
    </location>
</feature>
<comment type="similarity">
    <text evidence="2">In the N-terminal section; belongs to the phytochrome family.</text>
</comment>
<dbReference type="InterPro" id="IPR001789">
    <property type="entry name" value="Sig_transdc_resp-reg_receiver"/>
</dbReference>
<dbReference type="InterPro" id="IPR013656">
    <property type="entry name" value="PAS_4"/>
</dbReference>
<dbReference type="STRING" id="211165.GCA_000317285_05695"/>
<keyword evidence="10" id="KW-0175">Coiled coil</keyword>
<evidence type="ECO:0000313" key="17">
    <source>
        <dbReference type="Proteomes" id="UP000268857"/>
    </source>
</evidence>
<dbReference type="SMART" id="SM00448">
    <property type="entry name" value="REC"/>
    <property type="match status" value="1"/>
</dbReference>
<dbReference type="EC" id="2.7.13.3" evidence="3"/>
<evidence type="ECO:0000259" key="14">
    <source>
        <dbReference type="PROSITE" id="PS50112"/>
    </source>
</evidence>
<evidence type="ECO:0000313" key="16">
    <source>
        <dbReference type="EMBL" id="RUR75696.1"/>
    </source>
</evidence>
<comment type="caution">
    <text evidence="16">The sequence shown here is derived from an EMBL/GenBank/DDBJ whole genome shotgun (WGS) entry which is preliminary data.</text>
</comment>
<dbReference type="InterPro" id="IPR036097">
    <property type="entry name" value="HisK_dim/P_sf"/>
</dbReference>
<dbReference type="SUPFAM" id="SSF55781">
    <property type="entry name" value="GAF domain-like"/>
    <property type="match status" value="1"/>
</dbReference>
<dbReference type="SMART" id="SM00091">
    <property type="entry name" value="PAS"/>
    <property type="match status" value="2"/>
</dbReference>
<sequence length="1235" mass="136804">MKGNTALCFILLGISLWLSIKSREDSNTGIISAQVRKYSHSVLLARACAFTVFLIGTLTLIQYLFGWNFGIDQLLFLEEPNPRLTSQPGRMGLNTAVNFILLGKALELLGKPKTDRSIWYAQIFTLGAAVISLLALIGYAYQVQVLYGILPHVTSMALHTALTFTALCVGILWTQPEQGLMQIVTSQTYGGLLARRLLLATFAVPLTTGWLILQGQRSKHYDTAFALALFAIILIVIFAILIWETASSVQRLTNQRDRVKQALKTNSEKLRSFVEANVIGILYGDIYGGIEQANDKFLQMIGYTRKDLKAGKISWKEITPPEYLDLDAQKIAEAQINGACTPYEKEYIRRDGSRIPVLVGYTLVGNKREESVAFILDLSAHKQAQAALIQSEERFRLAVDHMPDVFAIYDAQRRFQFVNAAALQLFGKLKEDIIGRTDEEIFPAEVTEPYLATLIQAVETRTIQTTEARIISPDRGVLTTLIKYVPILDDQGKIYQILAFAEDITIRKQAEEVQKNQQKWLEDVLNLMPTPLLLIEPGTAQVTFANKAANEVAGGKFPMADSATDYHTLYYSTDAEGNPIPDAQAPGIRVARGERLDGVELDWHSPAGIRSLLIYADTLPAMHGHSATCVLTFQDITNLKQVEKALSLGYKRLHLLFSTASDLLSSQEPLKLIESLFRKLSEQIGLDVYFNYLVDENSQLMHLTSWCGIDEESAKKIECLRVGMGMCGTVAQQHLPIAVENVQQSTDSQSEFLRAIGATAYYGYPLMAQGRLLGTLCFISRTRLKFTQNEMGMMQAVCDQIAIAMERASLISSLQEQTEQLQQANRMKDEFLAILSHELRSPLNAILGWSQILRSRNLNDTQIHKALETIERNARAQAQLVDDLLDISRIIRGKLRLNVRTCDLINIIETALDTVNLAAQTKNIQIQTILDPTVAVVSGDAERLQQVVWNLLSNAIKFTPPGGRVEVRLSGANDGGVETRKDTNQCQLDSCQYPITSTQSPISNAQITVKDTGVGISPDFLPYVFDRFRQADSSITRSYGGLGLGLAIVRHLVELHGGTVHVESLGKQQGTTFIVNLPLIKTEPPKIHTQESIVNSPSFSLTPFLTPCLSGVRVLVVDDEADTRDFITTVLQESQAEVQAVSSVREALAAIECYKPDVLVSDIGMPEEDGYSLIRHLRSQPPEKGGKIPAAALTAYARAEDRRQAIQAGFQLHMPKPVDPSELVTVVASLVERNT</sequence>
<dbReference type="PROSITE" id="PS50112">
    <property type="entry name" value="PAS"/>
    <property type="match status" value="2"/>
</dbReference>
<organism evidence="16 17">
    <name type="scientific">Chlorogloeopsis fritschii PCC 6912</name>
    <dbReference type="NCBI Taxonomy" id="211165"/>
    <lineage>
        <taxon>Bacteria</taxon>
        <taxon>Bacillati</taxon>
        <taxon>Cyanobacteriota</taxon>
        <taxon>Cyanophyceae</taxon>
        <taxon>Nostocales</taxon>
        <taxon>Chlorogloeopsidaceae</taxon>
        <taxon>Chlorogloeopsis</taxon>
    </lineage>
</organism>
<evidence type="ECO:0000256" key="1">
    <source>
        <dbReference type="ARBA" id="ARBA00000085"/>
    </source>
</evidence>
<comment type="catalytic activity">
    <reaction evidence="1">
        <text>ATP + protein L-histidine = ADP + protein N-phospho-L-histidine.</text>
        <dbReference type="EC" id="2.7.13.3"/>
    </reaction>
</comment>
<dbReference type="SUPFAM" id="SSF55874">
    <property type="entry name" value="ATPase domain of HSP90 chaperone/DNA topoisomerase II/histidine kinase"/>
    <property type="match status" value="1"/>
</dbReference>
<dbReference type="NCBIfam" id="TIGR00229">
    <property type="entry name" value="sensory_box"/>
    <property type="match status" value="2"/>
</dbReference>
<reference evidence="16 17" key="1">
    <citation type="journal article" date="2019" name="Genome Biol. Evol.">
        <title>Day and night: Metabolic profiles and evolutionary relationships of six axenic non-marine cyanobacteria.</title>
        <authorList>
            <person name="Will S.E."/>
            <person name="Henke P."/>
            <person name="Boedeker C."/>
            <person name="Huang S."/>
            <person name="Brinkmann H."/>
            <person name="Rohde M."/>
            <person name="Jarek M."/>
            <person name="Friedl T."/>
            <person name="Seufert S."/>
            <person name="Schumacher M."/>
            <person name="Overmann J."/>
            <person name="Neumann-Schaal M."/>
            <person name="Petersen J."/>
        </authorList>
    </citation>
    <scope>NUCLEOTIDE SEQUENCE [LARGE SCALE GENOMIC DNA]</scope>
    <source>
        <strain evidence="16 17">PCC 6912</strain>
    </source>
</reference>
<dbReference type="PROSITE" id="PS50109">
    <property type="entry name" value="HIS_KIN"/>
    <property type="match status" value="1"/>
</dbReference>
<dbReference type="InterPro" id="IPR003594">
    <property type="entry name" value="HATPase_dom"/>
</dbReference>
<evidence type="ECO:0000256" key="4">
    <source>
        <dbReference type="ARBA" id="ARBA00022553"/>
    </source>
</evidence>
<evidence type="ECO:0000256" key="10">
    <source>
        <dbReference type="SAM" id="Coils"/>
    </source>
</evidence>
<dbReference type="InterPro" id="IPR036890">
    <property type="entry name" value="HATPase_C_sf"/>
</dbReference>
<dbReference type="CDD" id="cd00130">
    <property type="entry name" value="PAS"/>
    <property type="match status" value="2"/>
</dbReference>
<evidence type="ECO:0000259" key="13">
    <source>
        <dbReference type="PROSITE" id="PS50110"/>
    </source>
</evidence>
<feature type="domain" description="PAC" evidence="15">
    <location>
        <begin position="464"/>
        <end position="516"/>
    </location>
</feature>
<dbReference type="EMBL" id="RSCJ01000023">
    <property type="protein sequence ID" value="RUR75696.1"/>
    <property type="molecule type" value="Genomic_DNA"/>
</dbReference>
<dbReference type="SUPFAM" id="SSF52172">
    <property type="entry name" value="CheY-like"/>
    <property type="match status" value="1"/>
</dbReference>
<dbReference type="InterPro" id="IPR000014">
    <property type="entry name" value="PAS"/>
</dbReference>
<keyword evidence="7" id="KW-0902">Two-component regulatory system</keyword>
<keyword evidence="6" id="KW-0418">Kinase</keyword>
<dbReference type="FunFam" id="3.30.565.10:FF:000010">
    <property type="entry name" value="Sensor histidine kinase RcsC"/>
    <property type="match status" value="1"/>
</dbReference>
<protein>
    <recommendedName>
        <fullName evidence="8">Circadian input-output histidine kinase CikA</fullName>
        <ecNumber evidence="3">2.7.13.3</ecNumber>
    </recommendedName>
</protein>
<dbReference type="PROSITE" id="PS50113">
    <property type="entry name" value="PAC"/>
    <property type="match status" value="1"/>
</dbReference>
<dbReference type="InterPro" id="IPR035965">
    <property type="entry name" value="PAS-like_dom_sf"/>
</dbReference>
<dbReference type="SMART" id="SM00387">
    <property type="entry name" value="HATPase_c"/>
    <property type="match status" value="1"/>
</dbReference>
<feature type="modified residue" description="4-aspartylphosphate" evidence="9">
    <location>
        <position position="1162"/>
    </location>
</feature>
<feature type="domain" description="PAS" evidence="14">
    <location>
        <begin position="266"/>
        <end position="308"/>
    </location>
</feature>
<evidence type="ECO:0000256" key="3">
    <source>
        <dbReference type="ARBA" id="ARBA00012438"/>
    </source>
</evidence>
<dbReference type="GO" id="GO:0000155">
    <property type="term" value="F:phosphorelay sensor kinase activity"/>
    <property type="evidence" value="ECO:0007669"/>
    <property type="project" value="InterPro"/>
</dbReference>
<evidence type="ECO:0000256" key="9">
    <source>
        <dbReference type="PROSITE-ProRule" id="PRU00169"/>
    </source>
</evidence>
<dbReference type="Gene3D" id="1.10.287.130">
    <property type="match status" value="1"/>
</dbReference>
<dbReference type="Pfam" id="PF13188">
    <property type="entry name" value="PAS_8"/>
    <property type="match status" value="1"/>
</dbReference>
<feature type="transmembrane region" description="Helical" evidence="11">
    <location>
        <begin position="43"/>
        <end position="65"/>
    </location>
</feature>
<dbReference type="InterPro" id="IPR003661">
    <property type="entry name" value="HisK_dim/P_dom"/>
</dbReference>
<keyword evidence="11" id="KW-0472">Membrane</keyword>
<feature type="transmembrane region" description="Helical" evidence="11">
    <location>
        <begin position="225"/>
        <end position="243"/>
    </location>
</feature>
<feature type="domain" description="PAS" evidence="14">
    <location>
        <begin position="391"/>
        <end position="461"/>
    </location>
</feature>
<dbReference type="Proteomes" id="UP000268857">
    <property type="component" value="Unassembled WGS sequence"/>
</dbReference>
<feature type="coiled-coil region" evidence="10">
    <location>
        <begin position="807"/>
        <end position="834"/>
    </location>
</feature>
<dbReference type="InterPro" id="IPR004358">
    <property type="entry name" value="Sig_transdc_His_kin-like_C"/>
</dbReference>
<dbReference type="InterPro" id="IPR011006">
    <property type="entry name" value="CheY-like_superfamily"/>
</dbReference>
<evidence type="ECO:0000256" key="7">
    <source>
        <dbReference type="ARBA" id="ARBA00023012"/>
    </source>
</evidence>
<dbReference type="PROSITE" id="PS50110">
    <property type="entry name" value="RESPONSE_REGULATORY"/>
    <property type="match status" value="1"/>
</dbReference>
<evidence type="ECO:0000256" key="6">
    <source>
        <dbReference type="ARBA" id="ARBA00022777"/>
    </source>
</evidence>
<dbReference type="PANTHER" id="PTHR43547">
    <property type="entry name" value="TWO-COMPONENT HISTIDINE KINASE"/>
    <property type="match status" value="1"/>
</dbReference>
<keyword evidence="11" id="KW-0812">Transmembrane</keyword>
<dbReference type="Pfam" id="PF01590">
    <property type="entry name" value="GAF"/>
    <property type="match status" value="1"/>
</dbReference>
<dbReference type="CDD" id="cd17580">
    <property type="entry name" value="REC_2_DhkD-like"/>
    <property type="match status" value="1"/>
</dbReference>
<evidence type="ECO:0000256" key="5">
    <source>
        <dbReference type="ARBA" id="ARBA00022679"/>
    </source>
</evidence>
<dbReference type="InterPro" id="IPR001610">
    <property type="entry name" value="PAC"/>
</dbReference>
<proteinExistence type="inferred from homology"/>
<feature type="transmembrane region" description="Helical" evidence="11">
    <location>
        <begin position="118"/>
        <end position="141"/>
    </location>
</feature>
<evidence type="ECO:0000256" key="2">
    <source>
        <dbReference type="ARBA" id="ARBA00006402"/>
    </source>
</evidence>
<feature type="transmembrane region" description="Helical" evidence="11">
    <location>
        <begin position="193"/>
        <end position="213"/>
    </location>
</feature>
<dbReference type="SUPFAM" id="SSF55785">
    <property type="entry name" value="PYP-like sensor domain (PAS domain)"/>
    <property type="match status" value="2"/>
</dbReference>
<dbReference type="SMART" id="SM00065">
    <property type="entry name" value="GAF"/>
    <property type="match status" value="1"/>
</dbReference>
<dbReference type="CDD" id="cd00082">
    <property type="entry name" value="HisKA"/>
    <property type="match status" value="1"/>
</dbReference>
<name>A0A3S0ZM74_CHLFR</name>
<keyword evidence="4 9" id="KW-0597">Phosphoprotein</keyword>
<evidence type="ECO:0000256" key="8">
    <source>
        <dbReference type="ARBA" id="ARBA00074306"/>
    </source>
</evidence>
<dbReference type="SUPFAM" id="SSF47384">
    <property type="entry name" value="Homodimeric domain of signal transducing histidine kinase"/>
    <property type="match status" value="1"/>
</dbReference>
<dbReference type="Pfam" id="PF08448">
    <property type="entry name" value="PAS_4"/>
    <property type="match status" value="1"/>
</dbReference>
<dbReference type="AlphaFoldDB" id="A0A3S0ZM74"/>
<keyword evidence="17" id="KW-1185">Reference proteome</keyword>
<dbReference type="InterPro" id="IPR003018">
    <property type="entry name" value="GAF"/>
</dbReference>
<dbReference type="Pfam" id="PF00072">
    <property type="entry name" value="Response_reg"/>
    <property type="match status" value="1"/>
</dbReference>